<reference evidence="2" key="1">
    <citation type="submission" date="2016-08" db="EMBL/GenBank/DDBJ databases">
        <authorList>
            <person name="Varghese N."/>
            <person name="Submissions Spin"/>
        </authorList>
    </citation>
    <scope>NUCLEOTIDE SEQUENCE [LARGE SCALE GENOMIC DNA]</scope>
    <source>
        <strain evidence="2">ERR11</strain>
    </source>
</reference>
<organism evidence="1 2">
    <name type="scientific">Bradyrhizobium shewense</name>
    <dbReference type="NCBI Taxonomy" id="1761772"/>
    <lineage>
        <taxon>Bacteria</taxon>
        <taxon>Pseudomonadati</taxon>
        <taxon>Pseudomonadota</taxon>
        <taxon>Alphaproteobacteria</taxon>
        <taxon>Hyphomicrobiales</taxon>
        <taxon>Nitrobacteraceae</taxon>
        <taxon>Bradyrhizobium</taxon>
    </lineage>
</organism>
<gene>
    <name evidence="1" type="ORF">GA0061098_102397</name>
</gene>
<dbReference type="Proteomes" id="UP000199184">
    <property type="component" value="Unassembled WGS sequence"/>
</dbReference>
<protein>
    <submittedName>
        <fullName evidence="1">Uncharacterized protein</fullName>
    </submittedName>
</protein>
<evidence type="ECO:0000313" key="2">
    <source>
        <dbReference type="Proteomes" id="UP000199184"/>
    </source>
</evidence>
<name>A0A1C3XPD0_9BRAD</name>
<dbReference type="RefSeq" id="WP_283808018.1">
    <property type="nucleotide sequence ID" value="NZ_FMAI01000023.1"/>
</dbReference>
<dbReference type="AlphaFoldDB" id="A0A1C3XPD0"/>
<accession>A0A1C3XPD0</accession>
<keyword evidence="2" id="KW-1185">Reference proteome</keyword>
<proteinExistence type="predicted"/>
<dbReference type="EMBL" id="FMAI01000023">
    <property type="protein sequence ID" value="SCB54141.1"/>
    <property type="molecule type" value="Genomic_DNA"/>
</dbReference>
<sequence length="43" mass="4833">MKLAAAADGAERQRWINAALAWIELTRLRAPARRERGVTEEAI</sequence>
<evidence type="ECO:0000313" key="1">
    <source>
        <dbReference type="EMBL" id="SCB54141.1"/>
    </source>
</evidence>